<evidence type="ECO:0000256" key="2">
    <source>
        <dbReference type="ARBA" id="ARBA00009995"/>
    </source>
</evidence>
<evidence type="ECO:0000256" key="1">
    <source>
        <dbReference type="ARBA" id="ARBA00004721"/>
    </source>
</evidence>
<dbReference type="AlphaFoldDB" id="A0A6B7ENS8"/>
<comment type="similarity">
    <text evidence="2 4">Belongs to the UDP-glycosyltransferase family.</text>
</comment>
<dbReference type="FunFam" id="3.40.50.2000:FF:000037">
    <property type="entry name" value="Glycosyltransferase"/>
    <property type="match status" value="1"/>
</dbReference>
<dbReference type="Gene3D" id="3.40.50.2000">
    <property type="entry name" value="Glycogen Phosphorylase B"/>
    <property type="match status" value="2"/>
</dbReference>
<evidence type="ECO:0000256" key="3">
    <source>
        <dbReference type="ARBA" id="ARBA00022679"/>
    </source>
</evidence>
<keyword evidence="4" id="KW-0328">Glycosyltransferase</keyword>
<dbReference type="InterPro" id="IPR002213">
    <property type="entry name" value="UDP_glucos_trans"/>
</dbReference>
<dbReference type="SUPFAM" id="SSF53756">
    <property type="entry name" value="UDP-Glycosyltransferase/glycogen phosphorylase"/>
    <property type="match status" value="1"/>
</dbReference>
<sequence length="475" mass="53974">MENEKVERKEEERLHVAMFPWFAFGHINPFIHLSNKLSSHGVRISFLSASGNIPKIKYSLVQSDNTQIIPLHIPTIEGLPPGHENTSNMTDDSMPELLKLALDQMQPQIKTLLAHLKPHIVFIDFAQYWLPNLVSELNIKTVHFCVYSSIACSFNYLASMKQATTKITLPNVEDLKKPPKGHPKPSLSIKTFEAENMLYLFRSFYGGPPAIMRSYLSTNGSDAIAFKSCNEMEGPYIDYIKSCVGKPVLLTSLTLPEPPSSLLEPKFSIWLAQYPPKSVIFCSFGSESFLEDDQIKELALGLELTHLPFILVLNFLESSEPTRLDQALPSGFMERVKERGMVQTGWVQQQQILAHENVGCYVSHSGFGSILEALIGDCQLVFLPVKCDQFFNSKLFGLDLNVGIEVKRRDEDGYFDKFDVLEAVKTVMVKVDREPSKSIRTNQRKWREFVMNKEIQDKYICDLVRDLKALAWKDD</sequence>
<keyword evidence="3 4" id="KW-0808">Transferase</keyword>
<accession>A0A6B7ENS8</accession>
<protein>
    <recommendedName>
        <fullName evidence="5">Glycosyltransferase</fullName>
        <ecNumber evidence="5">2.4.1.-</ecNumber>
    </recommendedName>
</protein>
<dbReference type="PROSITE" id="PS00375">
    <property type="entry name" value="UDPGT"/>
    <property type="match status" value="1"/>
</dbReference>
<organism evidence="6">
    <name type="scientific">Fagopyrum tataricum</name>
    <name type="common">Tartarian buckwheat</name>
    <name type="synonym">Polygonum tataricum</name>
    <dbReference type="NCBI Taxonomy" id="62330"/>
    <lineage>
        <taxon>Eukaryota</taxon>
        <taxon>Viridiplantae</taxon>
        <taxon>Streptophyta</taxon>
        <taxon>Embryophyta</taxon>
        <taxon>Tracheophyta</taxon>
        <taxon>Spermatophyta</taxon>
        <taxon>Magnoliopsida</taxon>
        <taxon>eudicotyledons</taxon>
        <taxon>Gunneridae</taxon>
        <taxon>Pentapetalae</taxon>
        <taxon>Caryophyllales</taxon>
        <taxon>Polygonaceae</taxon>
        <taxon>Polygonoideae</taxon>
        <taxon>Fagopyreae</taxon>
        <taxon>Fagopyrum</taxon>
    </lineage>
</organism>
<evidence type="ECO:0000256" key="5">
    <source>
        <dbReference type="RuleBase" id="RU362057"/>
    </source>
</evidence>
<dbReference type="EMBL" id="MH197416">
    <property type="protein sequence ID" value="QAV53741.1"/>
    <property type="molecule type" value="mRNA"/>
</dbReference>
<dbReference type="EC" id="2.4.1.-" evidence="5"/>
<dbReference type="GO" id="GO:0035251">
    <property type="term" value="F:UDP-glucosyltransferase activity"/>
    <property type="evidence" value="ECO:0007669"/>
    <property type="project" value="InterPro"/>
</dbReference>
<reference evidence="6" key="1">
    <citation type="submission" date="2018-03" db="EMBL/GenBank/DDBJ databases">
        <title>Identification of two glycosyltransferase involved accumulation of rutin in Fagopyrum tataricum.</title>
        <authorList>
            <person name="Yin Q."/>
        </authorList>
    </citation>
    <scope>NUCLEOTIDE SEQUENCE</scope>
</reference>
<dbReference type="CDD" id="cd03784">
    <property type="entry name" value="GT1_Gtf-like"/>
    <property type="match status" value="1"/>
</dbReference>
<dbReference type="InterPro" id="IPR050481">
    <property type="entry name" value="UDP-glycosyltransf_plant"/>
</dbReference>
<comment type="pathway">
    <text evidence="1">Secondary metabolite biosynthesis; terpenoid biosynthesis.</text>
</comment>
<evidence type="ECO:0000313" key="6">
    <source>
        <dbReference type="EMBL" id="QAV53741.1"/>
    </source>
</evidence>
<name>A0A6B7ENS8_FAGTA</name>
<dbReference type="PANTHER" id="PTHR48049">
    <property type="entry name" value="GLYCOSYLTRANSFERASE"/>
    <property type="match status" value="1"/>
</dbReference>
<proteinExistence type="evidence at transcript level"/>
<dbReference type="PANTHER" id="PTHR48049:SF84">
    <property type="entry name" value="UDP-GLYCOSYLTRANSFERASE 79A6"/>
    <property type="match status" value="1"/>
</dbReference>
<dbReference type="InterPro" id="IPR035595">
    <property type="entry name" value="UDP_glycos_trans_CS"/>
</dbReference>
<dbReference type="Pfam" id="PF00201">
    <property type="entry name" value="UDPGT"/>
    <property type="match status" value="1"/>
</dbReference>
<evidence type="ECO:0000256" key="4">
    <source>
        <dbReference type="RuleBase" id="RU003718"/>
    </source>
</evidence>